<proteinExistence type="predicted"/>
<dbReference type="Pfam" id="PF25917">
    <property type="entry name" value="BSH_RND"/>
    <property type="match status" value="1"/>
</dbReference>
<accession>A0ABN1IFP9</accession>
<gene>
    <name evidence="2" type="ORF">GCM10009430_00470</name>
</gene>
<evidence type="ECO:0000313" key="3">
    <source>
        <dbReference type="Proteomes" id="UP001501758"/>
    </source>
</evidence>
<dbReference type="PANTHER" id="PTHR30469">
    <property type="entry name" value="MULTIDRUG RESISTANCE PROTEIN MDTA"/>
    <property type="match status" value="1"/>
</dbReference>
<reference evidence="2 3" key="1">
    <citation type="journal article" date="2019" name="Int. J. Syst. Evol. Microbiol.">
        <title>The Global Catalogue of Microorganisms (GCM) 10K type strain sequencing project: providing services to taxonomists for standard genome sequencing and annotation.</title>
        <authorList>
            <consortium name="The Broad Institute Genomics Platform"/>
            <consortium name="The Broad Institute Genome Sequencing Center for Infectious Disease"/>
            <person name="Wu L."/>
            <person name="Ma J."/>
        </authorList>
    </citation>
    <scope>NUCLEOTIDE SEQUENCE [LARGE SCALE GENOMIC DNA]</scope>
    <source>
        <strain evidence="2 3">JCM 15974</strain>
    </source>
</reference>
<dbReference type="PANTHER" id="PTHR30469:SF15">
    <property type="entry name" value="HLYD FAMILY OF SECRETION PROTEINS"/>
    <property type="match status" value="1"/>
</dbReference>
<organism evidence="2 3">
    <name type="scientific">Aquimarina litoralis</name>
    <dbReference type="NCBI Taxonomy" id="584605"/>
    <lineage>
        <taxon>Bacteria</taxon>
        <taxon>Pseudomonadati</taxon>
        <taxon>Bacteroidota</taxon>
        <taxon>Flavobacteriia</taxon>
        <taxon>Flavobacteriales</taxon>
        <taxon>Flavobacteriaceae</taxon>
        <taxon>Aquimarina</taxon>
    </lineage>
</organism>
<evidence type="ECO:0000313" key="2">
    <source>
        <dbReference type="EMBL" id="GAA0711198.1"/>
    </source>
</evidence>
<feature type="domain" description="Multidrug resistance protein MdtA-like barrel-sandwich hybrid" evidence="1">
    <location>
        <begin position="82"/>
        <end position="216"/>
    </location>
</feature>
<sequence length="388" mass="43362">MRNIILSILGILLIVVAVFAAKKIVDNKTKIKPKAAKVIKTVFVDTVQNGTVPIKISANGNLTAKRRLELFSEVQGVFRGGTKLFKTGQPYQKGQKLIRIDASEYYASVQSAKSNLYNLITSIMPDLRLDYPDIYDKWQAYLTNFDINKVTPELPETTSEKEKYFITGRNIYSTYYNVKNLEQRLSKYTISAPFSGILTEALVTEGTLIRQGQKLGEFIDTSAYEIEVAISKEYSDLLKIGETVELSNLDKSKEYQGVVTRINGSVNQATQTITTFIEVKDPSLKEGMYLEANLNARKAENAIEIDRNLLQQNSKIFVVRDSILDVIDVQPVYFSDKKVILTGVPNGDVILNKPVPGAYAGMLVKIYQSKKNKQGAKGNNIISTNSKQ</sequence>
<evidence type="ECO:0000259" key="1">
    <source>
        <dbReference type="Pfam" id="PF25917"/>
    </source>
</evidence>
<dbReference type="InterPro" id="IPR058625">
    <property type="entry name" value="MdtA-like_BSH"/>
</dbReference>
<keyword evidence="3" id="KW-1185">Reference proteome</keyword>
<protein>
    <submittedName>
        <fullName evidence="2">Efflux RND transporter periplasmic adaptor subunit</fullName>
    </submittedName>
</protein>
<name>A0ABN1IFP9_9FLAO</name>
<dbReference type="SUPFAM" id="SSF111369">
    <property type="entry name" value="HlyD-like secretion proteins"/>
    <property type="match status" value="1"/>
</dbReference>
<dbReference type="RefSeq" id="WP_343909348.1">
    <property type="nucleotide sequence ID" value="NZ_BAAAGE010000001.1"/>
</dbReference>
<dbReference type="Gene3D" id="1.10.287.470">
    <property type="entry name" value="Helix hairpin bin"/>
    <property type="match status" value="1"/>
</dbReference>
<dbReference type="Gene3D" id="2.40.50.100">
    <property type="match status" value="1"/>
</dbReference>
<dbReference type="Gene3D" id="2.40.30.170">
    <property type="match status" value="1"/>
</dbReference>
<dbReference type="Proteomes" id="UP001501758">
    <property type="component" value="Unassembled WGS sequence"/>
</dbReference>
<comment type="caution">
    <text evidence="2">The sequence shown here is derived from an EMBL/GenBank/DDBJ whole genome shotgun (WGS) entry which is preliminary data.</text>
</comment>
<dbReference type="EMBL" id="BAAAGE010000001">
    <property type="protein sequence ID" value="GAA0711198.1"/>
    <property type="molecule type" value="Genomic_DNA"/>
</dbReference>